<evidence type="ECO:0000256" key="5">
    <source>
        <dbReference type="ARBA" id="ARBA00022734"/>
    </source>
</evidence>
<dbReference type="AlphaFoldDB" id="A0A4S3ZTL3"/>
<comment type="subcellular location">
    <subcellularLocation>
        <location evidence="1">Membrane</location>
        <topology evidence="1">Single-pass membrane protein</topology>
    </subcellularLocation>
</comment>
<evidence type="ECO:0000313" key="9">
    <source>
        <dbReference type="EMBL" id="THF48958.1"/>
    </source>
</evidence>
<feature type="compositionally biased region" description="Pro residues" evidence="7">
    <location>
        <begin position="60"/>
        <end position="127"/>
    </location>
</feature>
<proteinExistence type="inferred from homology"/>
<organism evidence="9 10">
    <name type="scientific">Allorhizobium terrae</name>
    <dbReference type="NCBI Taxonomy" id="1848972"/>
    <lineage>
        <taxon>Bacteria</taxon>
        <taxon>Pseudomonadati</taxon>
        <taxon>Pseudomonadota</taxon>
        <taxon>Alphaproteobacteria</taxon>
        <taxon>Hyphomicrobiales</taxon>
        <taxon>Rhizobiaceae</taxon>
        <taxon>Rhizobium/Agrobacterium group</taxon>
        <taxon>Allorhizobium</taxon>
    </lineage>
</organism>
<gene>
    <name evidence="9" type="ORF">E6C51_13835</name>
</gene>
<dbReference type="Proteomes" id="UP000310754">
    <property type="component" value="Unassembled WGS sequence"/>
</dbReference>
<dbReference type="InterPro" id="IPR012413">
    <property type="entry name" value="BA14K"/>
</dbReference>
<name>A0A4S3ZTL3_9HYPH</name>
<keyword evidence="4" id="KW-1003">Cell membrane</keyword>
<reference evidence="9 10" key="1">
    <citation type="submission" date="2019-04" db="EMBL/GenBank/DDBJ databases">
        <title>Rhizobium terrae sp. nov., isolated from a paddy soil.</title>
        <authorList>
            <person name="Lin S.-Y."/>
            <person name="Hameed A."/>
            <person name="Huang H.-I."/>
            <person name="Young C.-C."/>
        </authorList>
    </citation>
    <scope>NUCLEOTIDE SEQUENCE [LARGE SCALE GENOMIC DNA]</scope>
    <source>
        <strain evidence="9 10">CC-HIH110</strain>
    </source>
</reference>
<protein>
    <recommendedName>
        <fullName evidence="3">Lectin-like protein BA14k</fullName>
    </recommendedName>
</protein>
<comment type="caution">
    <text evidence="9">The sequence shown here is derived from an EMBL/GenBank/DDBJ whole genome shotgun (WGS) entry which is preliminary data.</text>
</comment>
<sequence length="167" mass="18495">MSFFRKALAGIAMMVAGGLPQTASSAMPFAVAPFDNSTSLVHDIRYVCDNYGCYDRPDFGRPPPPPPPNYYPPGPPPSYGRPPPPPPGYYRPGPPPGPPPGYGRPPPPPPGYYRPGPPPGYGRPPPPRNGWDAHVRWCLNNHRAYDPDSNRYLDRDGRYRICRSPFR</sequence>
<dbReference type="Pfam" id="PF07886">
    <property type="entry name" value="BA14K"/>
    <property type="match status" value="1"/>
</dbReference>
<evidence type="ECO:0000256" key="8">
    <source>
        <dbReference type="SAM" id="SignalP"/>
    </source>
</evidence>
<evidence type="ECO:0000256" key="1">
    <source>
        <dbReference type="ARBA" id="ARBA00004167"/>
    </source>
</evidence>
<evidence type="ECO:0000256" key="6">
    <source>
        <dbReference type="ARBA" id="ARBA00025321"/>
    </source>
</evidence>
<feature type="signal peptide" evidence="8">
    <location>
        <begin position="1"/>
        <end position="25"/>
    </location>
</feature>
<feature type="region of interest" description="Disordered" evidence="7">
    <location>
        <begin position="59"/>
        <end position="127"/>
    </location>
</feature>
<dbReference type="GO" id="GO:0016020">
    <property type="term" value="C:membrane"/>
    <property type="evidence" value="ECO:0007669"/>
    <property type="project" value="UniProtKB-SubCell"/>
</dbReference>
<dbReference type="EMBL" id="SSOA01000007">
    <property type="protein sequence ID" value="THF48958.1"/>
    <property type="molecule type" value="Genomic_DNA"/>
</dbReference>
<evidence type="ECO:0000256" key="7">
    <source>
        <dbReference type="SAM" id="MobiDB-lite"/>
    </source>
</evidence>
<evidence type="ECO:0000256" key="4">
    <source>
        <dbReference type="ARBA" id="ARBA00022475"/>
    </source>
</evidence>
<evidence type="ECO:0000256" key="3">
    <source>
        <dbReference type="ARBA" id="ARBA00020552"/>
    </source>
</evidence>
<evidence type="ECO:0000313" key="10">
    <source>
        <dbReference type="Proteomes" id="UP000310754"/>
    </source>
</evidence>
<keyword evidence="4" id="KW-0472">Membrane</keyword>
<comment type="function">
    <text evidence="6">Has immunoglobulin-binding and hemagglutination properties, and can bind to mannose. Essential for virulence. May be involved in LPS biosynthesis or polysaccharide transport.</text>
</comment>
<feature type="chain" id="PRO_5020974507" description="Lectin-like protein BA14k" evidence="8">
    <location>
        <begin position="26"/>
        <end position="167"/>
    </location>
</feature>
<dbReference type="RefSeq" id="WP_146932496.1">
    <property type="nucleotide sequence ID" value="NZ_SSOA01000007.1"/>
</dbReference>
<accession>A0A4S3ZTL3</accession>
<keyword evidence="10" id="KW-1185">Reference proteome</keyword>
<keyword evidence="5" id="KW-0430">Lectin</keyword>
<keyword evidence="8" id="KW-0732">Signal</keyword>
<evidence type="ECO:0000256" key="2">
    <source>
        <dbReference type="ARBA" id="ARBA00010270"/>
    </source>
</evidence>
<dbReference type="GO" id="GO:0030246">
    <property type="term" value="F:carbohydrate binding"/>
    <property type="evidence" value="ECO:0007669"/>
    <property type="project" value="UniProtKB-KW"/>
</dbReference>
<comment type="similarity">
    <text evidence="2">Belongs to the BA14k family.</text>
</comment>